<dbReference type="EMBL" id="VLNR01000055">
    <property type="protein sequence ID" value="TSE05767.1"/>
    <property type="molecule type" value="Genomic_DNA"/>
</dbReference>
<name>A0A554VF38_9FLAO</name>
<protein>
    <recommendedName>
        <fullName evidence="4">NADP-dependent oxidoreductase domain-containing protein</fullName>
    </recommendedName>
</protein>
<evidence type="ECO:0000313" key="6">
    <source>
        <dbReference type="Proteomes" id="UP000318833"/>
    </source>
</evidence>
<dbReference type="OrthoDB" id="9773828at2"/>
<proteinExistence type="inferred from homology"/>
<dbReference type="InterPro" id="IPR023210">
    <property type="entry name" value="NADP_OxRdtase_dom"/>
</dbReference>
<dbReference type="InterPro" id="IPR050523">
    <property type="entry name" value="AKR_Detox_Biosynth"/>
</dbReference>
<gene>
    <name evidence="5" type="ORF">FOF46_21685</name>
</gene>
<dbReference type="PRINTS" id="PR00069">
    <property type="entry name" value="ALDKETRDTASE"/>
</dbReference>
<dbReference type="GO" id="GO:0005829">
    <property type="term" value="C:cytosol"/>
    <property type="evidence" value="ECO:0007669"/>
    <property type="project" value="TreeGrafter"/>
</dbReference>
<reference evidence="5 6" key="1">
    <citation type="submission" date="2019-07" db="EMBL/GenBank/DDBJ databases">
        <title>The draft genome sequence of Aquimarina algiphila M91.</title>
        <authorList>
            <person name="Meng X."/>
        </authorList>
    </citation>
    <scope>NUCLEOTIDE SEQUENCE [LARGE SCALE GENOMIC DNA]</scope>
    <source>
        <strain evidence="5 6">M91</strain>
    </source>
</reference>
<evidence type="ECO:0000256" key="1">
    <source>
        <dbReference type="ARBA" id="ARBA00022857"/>
    </source>
</evidence>
<dbReference type="InterPro" id="IPR036812">
    <property type="entry name" value="NAD(P)_OxRdtase_dom_sf"/>
</dbReference>
<dbReference type="Pfam" id="PF00248">
    <property type="entry name" value="Aldo_ket_red"/>
    <property type="match status" value="1"/>
</dbReference>
<dbReference type="AlphaFoldDB" id="A0A554VF38"/>
<dbReference type="Proteomes" id="UP000318833">
    <property type="component" value="Unassembled WGS sequence"/>
</dbReference>
<evidence type="ECO:0000259" key="4">
    <source>
        <dbReference type="Pfam" id="PF00248"/>
    </source>
</evidence>
<dbReference type="PANTHER" id="PTHR43364:SF1">
    <property type="entry name" value="OXIDOREDUCTASE YDHF"/>
    <property type="match status" value="1"/>
</dbReference>
<evidence type="ECO:0000313" key="5">
    <source>
        <dbReference type="EMBL" id="TSE05767.1"/>
    </source>
</evidence>
<dbReference type="RefSeq" id="WP_143917888.1">
    <property type="nucleotide sequence ID" value="NZ_CANMIK010000062.1"/>
</dbReference>
<dbReference type="PANTHER" id="PTHR43364">
    <property type="entry name" value="NADH-SPECIFIC METHYLGLYOXAL REDUCTASE-RELATED"/>
    <property type="match status" value="1"/>
</dbReference>
<dbReference type="FunFam" id="3.20.20.100:FF:000008">
    <property type="entry name" value="Aldo/keto reductase family oxidoreductase"/>
    <property type="match status" value="1"/>
</dbReference>
<keyword evidence="1" id="KW-0521">NADP</keyword>
<dbReference type="SUPFAM" id="SSF51430">
    <property type="entry name" value="NAD(P)-linked oxidoreductase"/>
    <property type="match status" value="1"/>
</dbReference>
<organism evidence="5 6">
    <name type="scientific">Aquimarina algiphila</name>
    <dbReference type="NCBI Taxonomy" id="2047982"/>
    <lineage>
        <taxon>Bacteria</taxon>
        <taxon>Pseudomonadati</taxon>
        <taxon>Bacteroidota</taxon>
        <taxon>Flavobacteriia</taxon>
        <taxon>Flavobacteriales</taxon>
        <taxon>Flavobacteriaceae</taxon>
        <taxon>Aquimarina</taxon>
    </lineage>
</organism>
<dbReference type="GO" id="GO:0016491">
    <property type="term" value="F:oxidoreductase activity"/>
    <property type="evidence" value="ECO:0007669"/>
    <property type="project" value="UniProtKB-KW"/>
</dbReference>
<keyword evidence="6" id="KW-1185">Reference proteome</keyword>
<accession>A0A554VF38</accession>
<evidence type="ECO:0000256" key="3">
    <source>
        <dbReference type="ARBA" id="ARBA00038157"/>
    </source>
</evidence>
<dbReference type="CDD" id="cd19092">
    <property type="entry name" value="AKR_BsYcsN_EcYdhF-like"/>
    <property type="match status" value="1"/>
</dbReference>
<dbReference type="InterPro" id="IPR020471">
    <property type="entry name" value="AKR"/>
</dbReference>
<keyword evidence="2" id="KW-0560">Oxidoreductase</keyword>
<comment type="similarity">
    <text evidence="3">Belongs to the aldo/keto reductase family. Aldo/keto reductase 2 subfamily.</text>
</comment>
<evidence type="ECO:0000256" key="2">
    <source>
        <dbReference type="ARBA" id="ARBA00023002"/>
    </source>
</evidence>
<sequence>MSVKISEEGPVFSRIVAGCMNWGEWGANLNKEEVCKLVEDCLSIGVSTFDHADIYGHYTTEELFGSVLKSNSSLRSRMQLITKCGIKLVTPNRPDNTIKSYNTRKEYIIDSVEKSLINLRTDYIDLLLIHRPSPLMDPFEIVDAFNTLKEDGKVLHFGVSNFTKEQFAMLNQFVPLVTNQIEVSPLHLDPFLDGTLDECMYKRIRPMAYSVLAGGKFFSKTPEDQIMRINKIVDRLSRKYNVKPDQILISWVLKHPSGILPVIGSTKINRIESAVHALDIKITDEEWFEVFEASRGKEVA</sequence>
<dbReference type="Gene3D" id="3.20.20.100">
    <property type="entry name" value="NADP-dependent oxidoreductase domain"/>
    <property type="match status" value="1"/>
</dbReference>
<feature type="domain" description="NADP-dependent oxidoreductase" evidence="4">
    <location>
        <begin position="14"/>
        <end position="290"/>
    </location>
</feature>
<comment type="caution">
    <text evidence="5">The sequence shown here is derived from an EMBL/GenBank/DDBJ whole genome shotgun (WGS) entry which is preliminary data.</text>
</comment>